<dbReference type="OrthoDB" id="9787885at2"/>
<name>A0A239IWD9_9ACTN</name>
<keyword evidence="2" id="KW-1185">Reference proteome</keyword>
<organism evidence="1 2">
    <name type="scientific">Actinoplanes regularis</name>
    <dbReference type="NCBI Taxonomy" id="52697"/>
    <lineage>
        <taxon>Bacteria</taxon>
        <taxon>Bacillati</taxon>
        <taxon>Actinomycetota</taxon>
        <taxon>Actinomycetes</taxon>
        <taxon>Micromonosporales</taxon>
        <taxon>Micromonosporaceae</taxon>
        <taxon>Actinoplanes</taxon>
    </lineage>
</organism>
<dbReference type="InterPro" id="IPR019089">
    <property type="entry name" value="Cas_GSU0054"/>
</dbReference>
<dbReference type="NCBIfam" id="TIGR02165">
    <property type="entry name" value="cas5_6_GSU0054"/>
    <property type="match status" value="1"/>
</dbReference>
<dbReference type="Proteomes" id="UP000198415">
    <property type="component" value="Unassembled WGS sequence"/>
</dbReference>
<dbReference type="RefSeq" id="WP_089298702.1">
    <property type="nucleotide sequence ID" value="NZ_BOMU01000113.1"/>
</dbReference>
<dbReference type="Pfam" id="PF09609">
    <property type="entry name" value="Cas_GSU0054"/>
    <property type="match status" value="1"/>
</dbReference>
<protein>
    <submittedName>
        <fullName evidence="1">CRISPR-associated protein Csb2</fullName>
    </submittedName>
</protein>
<evidence type="ECO:0000313" key="2">
    <source>
        <dbReference type="Proteomes" id="UP000198415"/>
    </source>
</evidence>
<evidence type="ECO:0000313" key="1">
    <source>
        <dbReference type="EMBL" id="SNS97323.1"/>
    </source>
</evidence>
<gene>
    <name evidence="1" type="ORF">SAMN06264365_13119</name>
</gene>
<sequence length="467" mass="50796">MTLAITIELLTGSYDAATVDDRERSEWPPHPARVFSALRAAARGEQDLGVLRWLESQPPPVVIASELAVEHRRQSWVVTNRLEPKGGSQFHPGRANRLRSRVRALPSNPMVQLAWPAQADAEQIARVDQMARRIPYLGRSTGVALVSASSTAQSTVPDGHVVFEPCELMDSEMSLRVPYLGFVDALDSQFEADRPAWEVSRSRAYRRRPVGEQAVAAATGGITPSVYEDVLVFRFSGLRPQAQLAVSLTEALRSAVLRAAGGTAPTALHGHHAPGRPHVAFLALPDVGHEHADGHLLGLAVAVPELPRPERAAVVRSVLALRDRNGNGVVTLPVPRLGQIELLYDLGLVRPWGASPQRWRRGSKQWVSATPVVLDRYPKRPEQVTEEVLRCLRTVGLPEPLQVQVSVEPLLPGAARLRPVDLPRQSRGKLFRHIGVTFDRQVSGPVLVGAGRYLGVGLLAPVGGADV</sequence>
<dbReference type="AlphaFoldDB" id="A0A239IWD9"/>
<reference evidence="1 2" key="1">
    <citation type="submission" date="2017-06" db="EMBL/GenBank/DDBJ databases">
        <authorList>
            <person name="Kim H.J."/>
            <person name="Triplett B.A."/>
        </authorList>
    </citation>
    <scope>NUCLEOTIDE SEQUENCE [LARGE SCALE GENOMIC DNA]</scope>
    <source>
        <strain evidence="1 2">DSM 43151</strain>
    </source>
</reference>
<proteinExistence type="predicted"/>
<dbReference type="EMBL" id="FZNR01000031">
    <property type="protein sequence ID" value="SNS97323.1"/>
    <property type="molecule type" value="Genomic_DNA"/>
</dbReference>
<accession>A0A239IWD9</accession>